<evidence type="ECO:0008006" key="4">
    <source>
        <dbReference type="Google" id="ProtNLM"/>
    </source>
</evidence>
<organism evidence="2 3">
    <name type="scientific">Bacillus smithii 7_3_47FAA</name>
    <dbReference type="NCBI Taxonomy" id="665952"/>
    <lineage>
        <taxon>Bacteria</taxon>
        <taxon>Bacillati</taxon>
        <taxon>Bacillota</taxon>
        <taxon>Bacilli</taxon>
        <taxon>Bacillales</taxon>
        <taxon>Bacillaceae</taxon>
        <taxon>Bacillus</taxon>
    </lineage>
</organism>
<keyword evidence="1" id="KW-0812">Transmembrane</keyword>
<dbReference type="Pfam" id="PF14146">
    <property type="entry name" value="DUF4305"/>
    <property type="match status" value="1"/>
</dbReference>
<dbReference type="Proteomes" id="UP000011747">
    <property type="component" value="Unassembled WGS sequence"/>
</dbReference>
<dbReference type="EMBL" id="ACWF01000090">
    <property type="protein sequence ID" value="EHL78145.1"/>
    <property type="molecule type" value="Genomic_DNA"/>
</dbReference>
<dbReference type="RefSeq" id="WP_003354040.1">
    <property type="nucleotide sequence ID" value="NZ_JH414752.1"/>
</dbReference>
<proteinExistence type="predicted"/>
<evidence type="ECO:0000313" key="2">
    <source>
        <dbReference type="EMBL" id="EHL78145.1"/>
    </source>
</evidence>
<reference evidence="2 3" key="1">
    <citation type="submission" date="2011-09" db="EMBL/GenBank/DDBJ databases">
        <title>The Genome Sequence of Bacillus smithii 7_3_47FAA.</title>
        <authorList>
            <consortium name="The Broad Institute Genome Sequencing Platform"/>
            <person name="Earl A."/>
            <person name="Ward D."/>
            <person name="Feldgarden M."/>
            <person name="Gevers D."/>
            <person name="Daigneault M."/>
            <person name="Strauss J."/>
            <person name="Allen-Vercoe E."/>
            <person name="Young S.K."/>
            <person name="Zeng Q."/>
            <person name="Gargeya S."/>
            <person name="Fitzgerald M."/>
            <person name="Haas B."/>
            <person name="Abouelleil A."/>
            <person name="Alvarado L."/>
            <person name="Arachchi H.M."/>
            <person name="Berlin A."/>
            <person name="Brown A."/>
            <person name="Chapman S.B."/>
            <person name="Chen Z."/>
            <person name="Dunbar C."/>
            <person name="Freedman E."/>
            <person name="Gearin G."/>
            <person name="Goldberg J."/>
            <person name="Griggs A."/>
            <person name="Gujja S."/>
            <person name="Heiman D."/>
            <person name="Howarth C."/>
            <person name="Larson L."/>
            <person name="Lui A."/>
            <person name="MacDonald P.J.P."/>
            <person name="Montmayeur A."/>
            <person name="Murphy C."/>
            <person name="Neiman D."/>
            <person name="Pearson M."/>
            <person name="Priest M."/>
            <person name="Roberts A."/>
            <person name="Saif S."/>
            <person name="Shea T."/>
            <person name="Shenoy N."/>
            <person name="Sisk P."/>
            <person name="Stolte C."/>
            <person name="Sykes S."/>
            <person name="Wortman J."/>
            <person name="Nusbaum C."/>
            <person name="Birren B."/>
        </authorList>
    </citation>
    <scope>NUCLEOTIDE SEQUENCE [LARGE SCALE GENOMIC DNA]</scope>
    <source>
        <strain evidence="2 3">7_3_47FAA</strain>
    </source>
</reference>
<keyword evidence="3" id="KW-1185">Reference proteome</keyword>
<feature type="transmembrane region" description="Helical" evidence="1">
    <location>
        <begin position="5"/>
        <end position="24"/>
    </location>
</feature>
<dbReference type="GeneID" id="87582984"/>
<evidence type="ECO:0000256" key="1">
    <source>
        <dbReference type="SAM" id="Phobius"/>
    </source>
</evidence>
<dbReference type="HOGENOM" id="CLU_201773_2_0_9"/>
<name>G9QL12_9BACI</name>
<dbReference type="InterPro" id="IPR025426">
    <property type="entry name" value="DUF4305"/>
</dbReference>
<keyword evidence="1" id="KW-1133">Transmembrane helix</keyword>
<gene>
    <name evidence="2" type="ORF">HMPREF1015_02422</name>
</gene>
<protein>
    <recommendedName>
        <fullName evidence="4">DUF4305 domain-containing protein</fullName>
    </recommendedName>
</protein>
<evidence type="ECO:0000313" key="3">
    <source>
        <dbReference type="Proteomes" id="UP000011747"/>
    </source>
</evidence>
<keyword evidence="1" id="KW-0472">Membrane</keyword>
<accession>G9QL12</accession>
<comment type="caution">
    <text evidence="2">The sequence shown here is derived from an EMBL/GenBank/DDBJ whole genome shotgun (WGS) entry which is preliminary data.</text>
</comment>
<dbReference type="PATRIC" id="fig|665952.3.peg.1723"/>
<sequence>MKQTLLSSGIIYLLFGSLFTYMAIENVNSNGFGFFTYLLIILATLDVGSGIRVIFYYFRMKSRYKK</sequence>
<feature type="transmembrane region" description="Helical" evidence="1">
    <location>
        <begin position="36"/>
        <end position="58"/>
    </location>
</feature>
<dbReference type="AlphaFoldDB" id="G9QL12"/>